<name>A0ABQ4RTU6_9HYPH</name>
<organism evidence="3 4">
    <name type="scientific">Methylobacterium iners</name>
    <dbReference type="NCBI Taxonomy" id="418707"/>
    <lineage>
        <taxon>Bacteria</taxon>
        <taxon>Pseudomonadati</taxon>
        <taxon>Pseudomonadota</taxon>
        <taxon>Alphaproteobacteria</taxon>
        <taxon>Hyphomicrobiales</taxon>
        <taxon>Methylobacteriaceae</taxon>
        <taxon>Methylobacterium</taxon>
    </lineage>
</organism>
<dbReference type="EMBL" id="BPQP01000004">
    <property type="protein sequence ID" value="GJD93134.1"/>
    <property type="molecule type" value="Genomic_DNA"/>
</dbReference>
<sequence>MFTRQFVTVLVGSVSLLSATPLWAAPKQVGTVDKVERQAVADQEGSERDMAPAGPVYFRDMIRTGSASRLEAKLEDGTVLTLGENAAMAVDEFAYKPGRRGGKLTVDVVRGAFLFVGGKIEGPTGGNVAIKTAVGTLGVRGTTVWGGAIDGGYGVLVLDGEVVLRTKRGNVTMRKGQGTMVYDNRAPEKAAPWPEDRTKRAVATISISQDAQFLPTLRGQ</sequence>
<dbReference type="Pfam" id="PF04773">
    <property type="entry name" value="FecR"/>
    <property type="match status" value="1"/>
</dbReference>
<keyword evidence="1" id="KW-0732">Signal</keyword>
<keyword evidence="4" id="KW-1185">Reference proteome</keyword>
<dbReference type="RefSeq" id="WP_238242338.1">
    <property type="nucleotide sequence ID" value="NZ_BPQP01000004.1"/>
</dbReference>
<evidence type="ECO:0000256" key="1">
    <source>
        <dbReference type="SAM" id="SignalP"/>
    </source>
</evidence>
<evidence type="ECO:0000313" key="4">
    <source>
        <dbReference type="Proteomes" id="UP001055125"/>
    </source>
</evidence>
<dbReference type="Proteomes" id="UP001055125">
    <property type="component" value="Unassembled WGS sequence"/>
</dbReference>
<accession>A0ABQ4RTU6</accession>
<evidence type="ECO:0000313" key="3">
    <source>
        <dbReference type="EMBL" id="GJD93134.1"/>
    </source>
</evidence>
<gene>
    <name evidence="3" type="ORF">OCOJLMKI_0324</name>
</gene>
<dbReference type="PANTHER" id="PTHR38731">
    <property type="entry name" value="LIPL45-RELATED LIPOPROTEIN-RELATED"/>
    <property type="match status" value="1"/>
</dbReference>
<feature type="domain" description="FecR protein" evidence="2">
    <location>
        <begin position="61"/>
        <end position="162"/>
    </location>
</feature>
<feature type="signal peptide" evidence="1">
    <location>
        <begin position="1"/>
        <end position="24"/>
    </location>
</feature>
<comment type="caution">
    <text evidence="3">The sequence shown here is derived from an EMBL/GenBank/DDBJ whole genome shotgun (WGS) entry which is preliminary data.</text>
</comment>
<dbReference type="InterPro" id="IPR006860">
    <property type="entry name" value="FecR"/>
</dbReference>
<reference evidence="3" key="1">
    <citation type="journal article" date="2021" name="Front. Microbiol.">
        <title>Comprehensive Comparative Genomics and Phenotyping of Methylobacterium Species.</title>
        <authorList>
            <person name="Alessa O."/>
            <person name="Ogura Y."/>
            <person name="Fujitani Y."/>
            <person name="Takami H."/>
            <person name="Hayashi T."/>
            <person name="Sahin N."/>
            <person name="Tani A."/>
        </authorList>
    </citation>
    <scope>NUCLEOTIDE SEQUENCE</scope>
    <source>
        <strain evidence="3">DSM 19015</strain>
    </source>
</reference>
<evidence type="ECO:0000259" key="2">
    <source>
        <dbReference type="Pfam" id="PF04773"/>
    </source>
</evidence>
<reference evidence="3" key="2">
    <citation type="submission" date="2021-08" db="EMBL/GenBank/DDBJ databases">
        <authorList>
            <person name="Tani A."/>
            <person name="Ola A."/>
            <person name="Ogura Y."/>
            <person name="Katsura K."/>
            <person name="Hayashi T."/>
        </authorList>
    </citation>
    <scope>NUCLEOTIDE SEQUENCE</scope>
    <source>
        <strain evidence="3">DSM 19015</strain>
    </source>
</reference>
<protein>
    <recommendedName>
        <fullName evidence="2">FecR protein domain-containing protein</fullName>
    </recommendedName>
</protein>
<feature type="chain" id="PRO_5045905277" description="FecR protein domain-containing protein" evidence="1">
    <location>
        <begin position="25"/>
        <end position="220"/>
    </location>
</feature>
<proteinExistence type="predicted"/>
<dbReference type="Gene3D" id="2.60.120.1440">
    <property type="match status" value="1"/>
</dbReference>
<dbReference type="PANTHER" id="PTHR38731:SF3">
    <property type="entry name" value="BLL6125 PROTEIN"/>
    <property type="match status" value="1"/>
</dbReference>